<keyword evidence="2" id="KW-1185">Reference proteome</keyword>
<protein>
    <submittedName>
        <fullName evidence="1">Plasmid partitioning associated protein-1</fullName>
    </submittedName>
</protein>
<sequence>MEHELNILEKKKAKLIPKEEKPLFVKIEEIENRKIYHTKIMMDLYSFGVYTKKRYVFFISLRGLFNQKKIEAFHLFPVREGDKFLGIYYGYRKPIKNVVRKYEENGISKAHSFSKAYYIEFRFKKGSVFCYIKGISRLVKKDKIDTKYCQILIDILTTLEKEVYEYYAKKLPEGGLIEKWIKKNQK</sequence>
<name>B5RPE6_BORDL</name>
<keyword evidence="1" id="KW-0614">Plasmid</keyword>
<reference evidence="1 2" key="1">
    <citation type="journal article" date="2008" name="PLoS Genet.">
        <title>The genome of Borrelia recurrentis, the agent of deadly louse-borne relapsing fever, is a degraded subset of tick-borne Borrelia duttonii.</title>
        <authorList>
            <person name="Lescot M."/>
            <person name="Audic S."/>
            <person name="Robert C."/>
            <person name="Nguyen T.T."/>
            <person name="Blanc G."/>
            <person name="Cutler S.J."/>
            <person name="Wincker P."/>
            <person name="Couloux A."/>
            <person name="Claverie J.-M."/>
            <person name="Raoult D."/>
            <person name="Drancourt M."/>
        </authorList>
    </citation>
    <scope>NUCLEOTIDE SEQUENCE [LARGE SCALE GENOMIC DNA]</scope>
    <source>
        <strain evidence="1 2">Ly</strain>
    </source>
</reference>
<dbReference type="Pfam" id="PF02890">
    <property type="entry name" value="DUF226"/>
    <property type="match status" value="1"/>
</dbReference>
<evidence type="ECO:0000313" key="2">
    <source>
        <dbReference type="Proteomes" id="UP000000611"/>
    </source>
</evidence>
<proteinExistence type="predicted"/>
<dbReference type="Proteomes" id="UP000000611">
    <property type="component" value="Plasmid pl31"/>
</dbReference>
<gene>
    <name evidence="1" type="primary">ppap1</name>
    <name evidence="1" type="ordered locus">BDU_9014</name>
</gene>
<dbReference type="OrthoDB" id="350501at2"/>
<dbReference type="HOGENOM" id="CLU_109712_0_0_12"/>
<evidence type="ECO:0000313" key="1">
    <source>
        <dbReference type="EMBL" id="ACH94232.1"/>
    </source>
</evidence>
<dbReference type="AlphaFoldDB" id="B5RPE6"/>
<dbReference type="EMBL" id="CP000991">
    <property type="protein sequence ID" value="ACH94232.1"/>
    <property type="molecule type" value="Genomic_DNA"/>
</dbReference>
<organism evidence="1 2">
    <name type="scientific">Borrelia duttonii (strain Ly)</name>
    <dbReference type="NCBI Taxonomy" id="412419"/>
    <lineage>
        <taxon>Bacteria</taxon>
        <taxon>Pseudomonadati</taxon>
        <taxon>Spirochaetota</taxon>
        <taxon>Spirochaetia</taxon>
        <taxon>Spirochaetales</taxon>
        <taxon>Borreliaceae</taxon>
        <taxon>Borrelia</taxon>
    </lineage>
</organism>
<dbReference type="InterPro" id="IPR004180">
    <property type="entry name" value="DUF226_BOR_spp"/>
</dbReference>
<dbReference type="KEGG" id="bdu:BDU_9014"/>
<geneLocation type="plasmid" evidence="1 2">
    <name>pl31</name>
</geneLocation>
<accession>B5RPE6</accession>
<dbReference type="RefSeq" id="WP_012539773.1">
    <property type="nucleotide sequence ID" value="NC_011262.1"/>
</dbReference>